<dbReference type="InterPro" id="IPR037401">
    <property type="entry name" value="SnoaL-like"/>
</dbReference>
<dbReference type="RefSeq" id="WP_115280949.1">
    <property type="nucleotide sequence ID" value="NZ_AP022600.1"/>
</dbReference>
<dbReference type="Proteomes" id="UP000254978">
    <property type="component" value="Unassembled WGS sequence"/>
</dbReference>
<sequence>MTGGRGVDVFGKRLLYAAFTGCVAITMAACGTSTTPDAPVPQALERLREAINSGDPQQVANCFTPDFRSELPHHPERSFTGTDQVLENWTAMYALAPNLNARILRTATHDDELWSEWEMTGTKTSGEPVTFIGPVIATTRDGLISSVRFYLDRVDQPTG</sequence>
<dbReference type="Pfam" id="PF12680">
    <property type="entry name" value="SnoaL_2"/>
    <property type="match status" value="1"/>
</dbReference>
<dbReference type="AlphaFoldDB" id="A0A378TNA5"/>
<gene>
    <name evidence="2" type="ORF">NCTC10821_05764</name>
</gene>
<evidence type="ECO:0000313" key="2">
    <source>
        <dbReference type="EMBL" id="STZ62199.1"/>
    </source>
</evidence>
<dbReference type="Gene3D" id="3.10.450.50">
    <property type="match status" value="1"/>
</dbReference>
<keyword evidence="3" id="KW-1185">Reference proteome</keyword>
<evidence type="ECO:0000313" key="3">
    <source>
        <dbReference type="Proteomes" id="UP000254978"/>
    </source>
</evidence>
<name>A0A378TNA5_9MYCO</name>
<dbReference type="EMBL" id="UGQT01000001">
    <property type="protein sequence ID" value="STZ62199.1"/>
    <property type="molecule type" value="Genomic_DNA"/>
</dbReference>
<dbReference type="PROSITE" id="PS51257">
    <property type="entry name" value="PROKAR_LIPOPROTEIN"/>
    <property type="match status" value="1"/>
</dbReference>
<proteinExistence type="predicted"/>
<dbReference type="InterPro" id="IPR032710">
    <property type="entry name" value="NTF2-like_dom_sf"/>
</dbReference>
<organism evidence="2 3">
    <name type="scientific">Mycolicibacterium tokaiense</name>
    <dbReference type="NCBI Taxonomy" id="39695"/>
    <lineage>
        <taxon>Bacteria</taxon>
        <taxon>Bacillati</taxon>
        <taxon>Actinomycetota</taxon>
        <taxon>Actinomycetes</taxon>
        <taxon>Mycobacteriales</taxon>
        <taxon>Mycobacteriaceae</taxon>
        <taxon>Mycolicibacterium</taxon>
    </lineage>
</organism>
<dbReference type="OrthoDB" id="8855132at2"/>
<accession>A0A378TNA5</accession>
<evidence type="ECO:0000259" key="1">
    <source>
        <dbReference type="Pfam" id="PF12680"/>
    </source>
</evidence>
<dbReference type="SUPFAM" id="SSF54427">
    <property type="entry name" value="NTF2-like"/>
    <property type="match status" value="1"/>
</dbReference>
<protein>
    <submittedName>
        <fullName evidence="2">SnoaL-like domain</fullName>
    </submittedName>
</protein>
<reference evidence="2 3" key="1">
    <citation type="submission" date="2018-06" db="EMBL/GenBank/DDBJ databases">
        <authorList>
            <consortium name="Pathogen Informatics"/>
            <person name="Doyle S."/>
        </authorList>
    </citation>
    <scope>NUCLEOTIDE SEQUENCE [LARGE SCALE GENOMIC DNA]</scope>
    <source>
        <strain evidence="2 3">NCTC10821</strain>
    </source>
</reference>
<feature type="domain" description="SnoaL-like" evidence="1">
    <location>
        <begin position="45"/>
        <end position="146"/>
    </location>
</feature>